<evidence type="ECO:0000313" key="3">
    <source>
        <dbReference type="Proteomes" id="UP000298138"/>
    </source>
</evidence>
<name>A0A4S2MPV3_9PEZI</name>
<dbReference type="EMBL" id="ML220133">
    <property type="protein sequence ID" value="TGZ79232.1"/>
    <property type="molecule type" value="Genomic_DNA"/>
</dbReference>
<protein>
    <submittedName>
        <fullName evidence="2">Uncharacterized protein</fullName>
    </submittedName>
</protein>
<feature type="compositionally biased region" description="Low complexity" evidence="1">
    <location>
        <begin position="119"/>
        <end position="133"/>
    </location>
</feature>
<dbReference type="AlphaFoldDB" id="A0A4S2MPV3"/>
<dbReference type="InParanoid" id="A0A4S2MPV3"/>
<reference evidence="2 3" key="1">
    <citation type="submission" date="2019-04" db="EMBL/GenBank/DDBJ databases">
        <title>Comparative genomics and transcriptomics to analyze fruiting body development in filamentous ascomycetes.</title>
        <authorList>
            <consortium name="DOE Joint Genome Institute"/>
            <person name="Lutkenhaus R."/>
            <person name="Traeger S."/>
            <person name="Breuer J."/>
            <person name="Kuo A."/>
            <person name="Lipzen A."/>
            <person name="Pangilinan J."/>
            <person name="Dilworth D."/>
            <person name="Sandor L."/>
            <person name="Poggeler S."/>
            <person name="Barry K."/>
            <person name="Grigoriev I.V."/>
            <person name="Nowrousian M."/>
        </authorList>
    </citation>
    <scope>NUCLEOTIDE SEQUENCE [LARGE SCALE GENOMIC DNA]</scope>
    <source>
        <strain evidence="2 3">CBS 389.68</strain>
    </source>
</reference>
<feature type="region of interest" description="Disordered" evidence="1">
    <location>
        <begin position="112"/>
        <end position="150"/>
    </location>
</feature>
<gene>
    <name evidence="2" type="ORF">EX30DRAFT_350371</name>
</gene>
<keyword evidence="3" id="KW-1185">Reference proteome</keyword>
<evidence type="ECO:0000256" key="1">
    <source>
        <dbReference type="SAM" id="MobiDB-lite"/>
    </source>
</evidence>
<organism evidence="2 3">
    <name type="scientific">Ascodesmis nigricans</name>
    <dbReference type="NCBI Taxonomy" id="341454"/>
    <lineage>
        <taxon>Eukaryota</taxon>
        <taxon>Fungi</taxon>
        <taxon>Dikarya</taxon>
        <taxon>Ascomycota</taxon>
        <taxon>Pezizomycotina</taxon>
        <taxon>Pezizomycetes</taxon>
        <taxon>Pezizales</taxon>
        <taxon>Ascodesmidaceae</taxon>
        <taxon>Ascodesmis</taxon>
    </lineage>
</organism>
<proteinExistence type="predicted"/>
<feature type="region of interest" description="Disordered" evidence="1">
    <location>
        <begin position="1"/>
        <end position="44"/>
    </location>
</feature>
<sequence>MPSGAQYDDTPSPLFLSHGRVPQARPRPAQLSSSSSSRSKSVLDVLGDDDEELADDVALPLLLPQPPFLRVGRVRLLPLLPISHCSCSSSPSPAGHDSATCSISNAEPPAAANRFPLPGNDDNAALAGNAGDAPGTVTPGNSDADENNAEAENDDTGAFICIICASTSPPPFFNPGWRYIAISDGGVYPGAGFERRELRGKVGGGGGEGEGEGVRRWVSCEEVGAVIAGGFFGGGGDIFGGVDCRSWTKRSEQGEEREKKGGTKE</sequence>
<accession>A0A4S2MPV3</accession>
<feature type="compositionally biased region" description="Low complexity" evidence="1">
    <location>
        <begin position="32"/>
        <end position="44"/>
    </location>
</feature>
<dbReference type="Proteomes" id="UP000298138">
    <property type="component" value="Unassembled WGS sequence"/>
</dbReference>
<evidence type="ECO:0000313" key="2">
    <source>
        <dbReference type="EMBL" id="TGZ79232.1"/>
    </source>
</evidence>